<evidence type="ECO:0000259" key="5">
    <source>
        <dbReference type="Pfam" id="PF06458"/>
    </source>
</evidence>
<feature type="repeat" description="Cell wall-binding" evidence="2">
    <location>
        <begin position="47"/>
        <end position="68"/>
    </location>
</feature>
<dbReference type="SUPFAM" id="SSF69360">
    <property type="entry name" value="Cell wall binding repeat"/>
    <property type="match status" value="1"/>
</dbReference>
<evidence type="ECO:0000256" key="2">
    <source>
        <dbReference type="PROSITE-ProRule" id="PRU00591"/>
    </source>
</evidence>
<keyword evidence="4" id="KW-0732">Signal</keyword>
<feature type="domain" description="DUF6273" evidence="6">
    <location>
        <begin position="1428"/>
        <end position="1579"/>
    </location>
</feature>
<gene>
    <name evidence="7" type="ORF">FYJ39_07915</name>
</gene>
<dbReference type="PROSITE" id="PS51170">
    <property type="entry name" value="CW"/>
    <property type="match status" value="1"/>
</dbReference>
<dbReference type="InterPro" id="IPR009459">
    <property type="entry name" value="MucBP_dom"/>
</dbReference>
<feature type="compositionally biased region" description="Gly residues" evidence="3">
    <location>
        <begin position="168"/>
        <end position="187"/>
    </location>
</feature>
<evidence type="ECO:0000313" key="7">
    <source>
        <dbReference type="EMBL" id="MSS36495.1"/>
    </source>
</evidence>
<feature type="signal peptide" evidence="4">
    <location>
        <begin position="1"/>
        <end position="23"/>
    </location>
</feature>
<sequence>MRIKKKLAKPLIAVLVASQCVTAFGGSWVNSSAEVWRYQNDDGTFLQNGWFLDPADGKWYYLDEQGVMTYGWKYIDNVWYFFNPVHDGTFGSMAANGWQWIDGYCYLFGPDGKMYANTVTPDGFTVNADGQWLENGVPVFVQGKGIQTKTNTAVGPSGPFAGHKNSSPGGGSGGNSGGGGSSGGGGGGSSSSQKVYYAYTVQYVDEAGNVLASTSGEARKNSFVTIARKEFAGFQYVSGQDGSQKLTKNNMTFVVRYQKEAEEKPEEKPDEKEVFSYTVTYINQETGEILKTITGTGEKGTTVTVKPLSGYQEVAGNEYSFILTEDNLEKTLYFTEKVQEYSYKIRYVADDDTVLAEINGTAKKDSVVAIPQKEFEGYTADEIGVDDFVLDTDKKVVEVLYTKDDTDEEATDSEPEKELWQYTIRYIDRDTNEPLATEKGSGKEDDEIVPDMVFEDYEYAGDYSFTLTKDKEVFTVYLVSTKEEEDIVSVPYTVTCVDEDDTVLKVMEGTVSVGDEDVIITPEIELDGYERVSDNTFTVSKTGNNAFTIVYERIKDMSFAVLCMDIVSGDEIERMTLYGNVGDTLDLSDICPDGFERVDGIPEDGIISDVPANNYVKLYFREIREIPDVEKEANFTVRFREKGNESNVLSGDLVGTWTVGELLPIYFHKELTDQEGNIYEAIDESPRTFRIKDVERNQFTIYYKKVKDAPEAEDLTCPYSIRYLAKDTEGTLGIMTGFGKVGEKIPFRNTFYQYGFANPADNSYAIQKDGDNIVDVILERKGGTPPDKNDHTGLYDGCAWLAVFVDSNGTPLLPNVSGFSVKGDRLYIDYPNVIEADGVTYRAVEKSPYIEDMNRTVYKQIIIQYVTGEPSEEKLESWKNKAQEKKDGFYGTTPYNYYVAYREKNSWNDIGLVMGMAHKDSTIQIEAKDMPGWHIPEENLGDFTLDQNGKVVVTQYERPNGGTSTGYLKQGYEIHAVDEEGNDLFAPYKGSVAFKKGNSSIDFRVYYPNVFYDAEGNRWEADEESPKDVVLDNLTLNGNRRDIAYHQVYENEKEQFIVESNADFNRILNEFASYTYDRDRHDLYMIGRDYDTARAEVSDTLYRNNLAGYSNEVVDRFELNGVSYTVSRVSYYRKWDQASCTHVWEIVEDVYGNCLVSAEVTVRCEKCGKEHIVYKPAVGHVDENYDSFCDECQERLSQTLGDTISVTWNPKDVSIGVKTYDFVCVDTDYQGSGKMLYVSKDGIGSEIYGTYTDSAEADYLSSSVRMFLDDRFADGLSVSSGLQPIEGDAVSMLTKEEYDQYRAAAENQYRFPAGTYLTKSNEMDHVILTDGSTVSKEDASNYNIHPTILLNRSEIGEGIQDGVWKVGDMQVREVGDKLYLFRCVNANYQDKSNTDKSMALFVCDTVIPSNEGLGFDEADETQSTRFFGKNNNYKDSTINQWLNDYKSKTGNLVMTNIGIANEYTGKSKNGAYQTVDVRDFTKYTRSTPQVMYSNFFIPSLEEALAMKDYLWKFHGSDKNNASEIINNYRASYWLRTPVHGTDDMVYTVNLRTGAIEPKSVKATEGNQVSNTGIRPMYVVEQSGS</sequence>
<dbReference type="Pfam" id="PF06458">
    <property type="entry name" value="MucBP"/>
    <property type="match status" value="1"/>
</dbReference>
<evidence type="ECO:0000259" key="6">
    <source>
        <dbReference type="Pfam" id="PF19789"/>
    </source>
</evidence>
<evidence type="ECO:0000256" key="1">
    <source>
        <dbReference type="ARBA" id="ARBA00022737"/>
    </source>
</evidence>
<dbReference type="Pfam" id="PF19789">
    <property type="entry name" value="DUF6273"/>
    <property type="match status" value="1"/>
</dbReference>
<dbReference type="RefSeq" id="WP_154471939.1">
    <property type="nucleotide sequence ID" value="NZ_VUMD01000006.1"/>
</dbReference>
<dbReference type="InterPro" id="IPR018337">
    <property type="entry name" value="Cell_wall/Cho-bd_repeat"/>
</dbReference>
<evidence type="ECO:0008006" key="9">
    <source>
        <dbReference type="Google" id="ProtNLM"/>
    </source>
</evidence>
<feature type="domain" description="MucBP" evidence="5">
    <location>
        <begin position="200"/>
        <end position="258"/>
    </location>
</feature>
<evidence type="ECO:0000256" key="4">
    <source>
        <dbReference type="SAM" id="SignalP"/>
    </source>
</evidence>
<name>A0A7X2NKF8_9CLOT</name>
<comment type="caution">
    <text evidence="7">The sequence shown here is derived from an EMBL/GenBank/DDBJ whole genome shotgun (WGS) entry which is preliminary data.</text>
</comment>
<dbReference type="Pfam" id="PF01473">
    <property type="entry name" value="Choline_bind_1"/>
    <property type="match status" value="2"/>
</dbReference>
<keyword evidence="8" id="KW-1185">Reference proteome</keyword>
<evidence type="ECO:0000256" key="3">
    <source>
        <dbReference type="SAM" id="MobiDB-lite"/>
    </source>
</evidence>
<proteinExistence type="predicted"/>
<dbReference type="Gene3D" id="2.10.270.10">
    <property type="entry name" value="Cholin Binding"/>
    <property type="match status" value="1"/>
</dbReference>
<feature type="chain" id="PRO_5038822374" description="Cell wall binding repeat-containing protein" evidence="4">
    <location>
        <begin position="24"/>
        <end position="1584"/>
    </location>
</feature>
<dbReference type="EMBL" id="VUMD01000006">
    <property type="protein sequence ID" value="MSS36495.1"/>
    <property type="molecule type" value="Genomic_DNA"/>
</dbReference>
<organism evidence="7 8">
    <name type="scientific">Clostridium porci</name>
    <dbReference type="NCBI Taxonomy" id="2605778"/>
    <lineage>
        <taxon>Bacteria</taxon>
        <taxon>Bacillati</taxon>
        <taxon>Bacillota</taxon>
        <taxon>Clostridia</taxon>
        <taxon>Eubacteriales</taxon>
        <taxon>Clostridiaceae</taxon>
        <taxon>Clostridium</taxon>
    </lineage>
</organism>
<dbReference type="InterPro" id="IPR046240">
    <property type="entry name" value="DUF6273"/>
</dbReference>
<dbReference type="Pfam" id="PF19085">
    <property type="entry name" value="Choline_bind_2"/>
    <property type="match status" value="1"/>
</dbReference>
<protein>
    <recommendedName>
        <fullName evidence="9">Cell wall binding repeat-containing protein</fullName>
    </recommendedName>
</protein>
<accession>A0A7X2NKF8</accession>
<keyword evidence="1" id="KW-0677">Repeat</keyword>
<evidence type="ECO:0000313" key="8">
    <source>
        <dbReference type="Proteomes" id="UP000429958"/>
    </source>
</evidence>
<reference evidence="7 8" key="1">
    <citation type="submission" date="2019-08" db="EMBL/GenBank/DDBJ databases">
        <title>In-depth cultivation of the pig gut microbiome towards novel bacterial diversity and tailored functional studies.</title>
        <authorList>
            <person name="Wylensek D."/>
            <person name="Hitch T.C.A."/>
            <person name="Clavel T."/>
        </authorList>
    </citation>
    <scope>NUCLEOTIDE SEQUENCE [LARGE SCALE GENOMIC DNA]</scope>
    <source>
        <strain evidence="7 8">WCA-389-WT-23D1</strain>
    </source>
</reference>
<dbReference type="Proteomes" id="UP000429958">
    <property type="component" value="Unassembled WGS sequence"/>
</dbReference>
<feature type="region of interest" description="Disordered" evidence="3">
    <location>
        <begin position="151"/>
        <end position="187"/>
    </location>
</feature>